<keyword evidence="10" id="KW-1015">Disulfide bond</keyword>
<dbReference type="GO" id="GO:0016020">
    <property type="term" value="C:membrane"/>
    <property type="evidence" value="ECO:0007669"/>
    <property type="project" value="UniProtKB-SubCell"/>
</dbReference>
<comment type="subcellular location">
    <subcellularLocation>
        <location evidence="1">Membrane</location>
        <topology evidence="1">Multi-pass membrane protein</topology>
    </subcellularLocation>
</comment>
<dbReference type="PANTHER" id="PTHR35457:SF1">
    <property type="entry name" value="HEME A SYNTHASE"/>
    <property type="match status" value="1"/>
</dbReference>
<keyword evidence="6" id="KW-0560">Oxidoreductase</keyword>
<dbReference type="InterPro" id="IPR050450">
    <property type="entry name" value="COX15/CtaA_HemeA_synthase"/>
</dbReference>
<organism evidence="13 14">
    <name type="scientific">Rhodoglobus vestalii</name>
    <dbReference type="NCBI Taxonomy" id="193384"/>
    <lineage>
        <taxon>Bacteria</taxon>
        <taxon>Bacillati</taxon>
        <taxon>Actinomycetota</taxon>
        <taxon>Actinomycetes</taxon>
        <taxon>Micrococcales</taxon>
        <taxon>Microbacteriaceae</taxon>
        <taxon>Rhodoglobus</taxon>
    </lineage>
</organism>
<feature type="transmembrane region" description="Helical" evidence="12">
    <location>
        <begin position="166"/>
        <end position="188"/>
    </location>
</feature>
<evidence type="ECO:0000256" key="7">
    <source>
        <dbReference type="ARBA" id="ARBA00023004"/>
    </source>
</evidence>
<dbReference type="Pfam" id="PF02628">
    <property type="entry name" value="COX15-CtaA"/>
    <property type="match status" value="1"/>
</dbReference>
<dbReference type="RefSeq" id="WP_141989228.1">
    <property type="nucleotide sequence ID" value="NZ_VFRA01000001.1"/>
</dbReference>
<evidence type="ECO:0000256" key="2">
    <source>
        <dbReference type="ARBA" id="ARBA00022475"/>
    </source>
</evidence>
<evidence type="ECO:0000256" key="12">
    <source>
        <dbReference type="SAM" id="Phobius"/>
    </source>
</evidence>
<feature type="transmembrane region" description="Helical" evidence="12">
    <location>
        <begin position="104"/>
        <end position="125"/>
    </location>
</feature>
<proteinExistence type="predicted"/>
<comment type="caution">
    <text evidence="13">The sequence shown here is derived from an EMBL/GenBank/DDBJ whole genome shotgun (WGS) entry which is preliminary data.</text>
</comment>
<feature type="transmembrane region" description="Helical" evidence="12">
    <location>
        <begin position="267"/>
        <end position="291"/>
    </location>
</feature>
<name>A0A8H2PXB9_9MICO</name>
<keyword evidence="7" id="KW-0408">Iron</keyword>
<dbReference type="EMBL" id="VFRA01000001">
    <property type="protein sequence ID" value="TQO18638.1"/>
    <property type="molecule type" value="Genomic_DNA"/>
</dbReference>
<evidence type="ECO:0000256" key="4">
    <source>
        <dbReference type="ARBA" id="ARBA00022723"/>
    </source>
</evidence>
<feature type="transmembrane region" description="Helical" evidence="12">
    <location>
        <begin position="242"/>
        <end position="261"/>
    </location>
</feature>
<gene>
    <name evidence="13" type="ORF">FB472_0158</name>
</gene>
<keyword evidence="3 12" id="KW-0812">Transmembrane</keyword>
<feature type="transmembrane region" description="Helical" evidence="12">
    <location>
        <begin position="131"/>
        <end position="154"/>
    </location>
</feature>
<sequence>MNAVIARLPYYVSTRVRFFAVTSLVLQIVIVATGGAVRLTGSGLGCPTWPLCTDASLIATPEMGLHGVIEFGNRLLSIIVGFVAILMVVMLIRLRRERRDLMTLALVVLGGTVLQGLIGGLSVRVQLDPNIVGVHFAISAILVAVSAALVYKVWTGSSSDRLEVSQPIVILTHVTSFLVAVTVVAGILTTGAGPHSGDDGSARNGLDASILQHVHSWPGYALVAATLVLVISLALKGHRRIMNFAILLLTLEVVQAVVGIIQSRTGLPILLVGIHMVLACAIAAAMVVVVLSLRSPAPQTNDVVADERELAHR</sequence>
<dbReference type="GO" id="GO:0006784">
    <property type="term" value="P:heme A biosynthetic process"/>
    <property type="evidence" value="ECO:0007669"/>
    <property type="project" value="InterPro"/>
</dbReference>
<evidence type="ECO:0000256" key="8">
    <source>
        <dbReference type="ARBA" id="ARBA00023133"/>
    </source>
</evidence>
<dbReference type="OrthoDB" id="5241540at2"/>
<keyword evidence="4" id="KW-0479">Metal-binding</keyword>
<reference evidence="13 14" key="1">
    <citation type="submission" date="2019-06" db="EMBL/GenBank/DDBJ databases">
        <title>Sequencing the genomes of 1000 actinobacteria strains.</title>
        <authorList>
            <person name="Klenk H.-P."/>
        </authorList>
    </citation>
    <scope>NUCLEOTIDE SEQUENCE [LARGE SCALE GENOMIC DNA]</scope>
    <source>
        <strain evidence="13 14">DSM 21947</strain>
    </source>
</reference>
<dbReference type="PANTHER" id="PTHR35457">
    <property type="entry name" value="HEME A SYNTHASE"/>
    <property type="match status" value="1"/>
</dbReference>
<evidence type="ECO:0000313" key="14">
    <source>
        <dbReference type="Proteomes" id="UP000316560"/>
    </source>
</evidence>
<accession>A0A8H2PXB9</accession>
<evidence type="ECO:0000256" key="1">
    <source>
        <dbReference type="ARBA" id="ARBA00004141"/>
    </source>
</evidence>
<evidence type="ECO:0000256" key="11">
    <source>
        <dbReference type="ARBA" id="ARBA00023444"/>
    </source>
</evidence>
<dbReference type="GO" id="GO:0016491">
    <property type="term" value="F:oxidoreductase activity"/>
    <property type="evidence" value="ECO:0007669"/>
    <property type="project" value="UniProtKB-KW"/>
</dbReference>
<evidence type="ECO:0000256" key="9">
    <source>
        <dbReference type="ARBA" id="ARBA00023136"/>
    </source>
</evidence>
<keyword evidence="14" id="KW-1185">Reference proteome</keyword>
<evidence type="ECO:0000256" key="5">
    <source>
        <dbReference type="ARBA" id="ARBA00022989"/>
    </source>
</evidence>
<keyword evidence="5 12" id="KW-1133">Transmembrane helix</keyword>
<evidence type="ECO:0000256" key="3">
    <source>
        <dbReference type="ARBA" id="ARBA00022692"/>
    </source>
</evidence>
<feature type="transmembrane region" description="Helical" evidence="12">
    <location>
        <begin position="217"/>
        <end position="235"/>
    </location>
</feature>
<keyword evidence="9 12" id="KW-0472">Membrane</keyword>
<dbReference type="InterPro" id="IPR003780">
    <property type="entry name" value="COX15/CtaA_fam"/>
</dbReference>
<evidence type="ECO:0000313" key="13">
    <source>
        <dbReference type="EMBL" id="TQO18638.1"/>
    </source>
</evidence>
<keyword evidence="2" id="KW-1003">Cell membrane</keyword>
<dbReference type="AlphaFoldDB" id="A0A8H2PXB9"/>
<feature type="transmembrane region" description="Helical" evidence="12">
    <location>
        <begin position="71"/>
        <end position="92"/>
    </location>
</feature>
<keyword evidence="8" id="KW-0350">Heme biosynthesis</keyword>
<evidence type="ECO:0000256" key="6">
    <source>
        <dbReference type="ARBA" id="ARBA00023002"/>
    </source>
</evidence>
<dbReference type="GO" id="GO:0046872">
    <property type="term" value="F:metal ion binding"/>
    <property type="evidence" value="ECO:0007669"/>
    <property type="project" value="UniProtKB-KW"/>
</dbReference>
<protein>
    <submittedName>
        <fullName evidence="13">Cytochrome c oxidase assembly protein subunit 15</fullName>
    </submittedName>
</protein>
<evidence type="ECO:0000256" key="10">
    <source>
        <dbReference type="ARBA" id="ARBA00023157"/>
    </source>
</evidence>
<dbReference type="Proteomes" id="UP000316560">
    <property type="component" value="Unassembled WGS sequence"/>
</dbReference>
<feature type="transmembrane region" description="Helical" evidence="12">
    <location>
        <begin position="16"/>
        <end position="37"/>
    </location>
</feature>
<comment type="pathway">
    <text evidence="11">Porphyrin-containing compound metabolism.</text>
</comment>